<dbReference type="RefSeq" id="XP_024593187.1">
    <property type="nucleotide sequence ID" value="XM_024737419.1"/>
</dbReference>
<dbReference type="InParanoid" id="A0A341AV51"/>
<accession>A0A341AV51</accession>
<name>A0A341AV51_NEOAA</name>
<keyword evidence="1" id="KW-1185">Reference proteome</keyword>
<evidence type="ECO:0000313" key="1">
    <source>
        <dbReference type="Proteomes" id="UP000252040"/>
    </source>
</evidence>
<dbReference type="STRING" id="1706337.A0A341AV51"/>
<dbReference type="InterPro" id="IPR029058">
    <property type="entry name" value="AB_hydrolase_fold"/>
</dbReference>
<dbReference type="GeneID" id="112394629"/>
<dbReference type="Gene3D" id="3.40.50.1820">
    <property type="entry name" value="alpha/beta hydrolase"/>
    <property type="match status" value="1"/>
</dbReference>
<organism evidence="1 2">
    <name type="scientific">Neophocaena asiaeorientalis asiaeorientalis</name>
    <name type="common">Yangtze finless porpoise</name>
    <name type="synonym">Neophocaena phocaenoides subsp. asiaeorientalis</name>
    <dbReference type="NCBI Taxonomy" id="1706337"/>
    <lineage>
        <taxon>Eukaryota</taxon>
        <taxon>Metazoa</taxon>
        <taxon>Chordata</taxon>
        <taxon>Craniata</taxon>
        <taxon>Vertebrata</taxon>
        <taxon>Euteleostomi</taxon>
        <taxon>Mammalia</taxon>
        <taxon>Eutheria</taxon>
        <taxon>Laurasiatheria</taxon>
        <taxon>Artiodactyla</taxon>
        <taxon>Whippomorpha</taxon>
        <taxon>Cetacea</taxon>
        <taxon>Odontoceti</taxon>
        <taxon>Phocoenidae</taxon>
        <taxon>Neophocaena</taxon>
    </lineage>
</organism>
<proteinExistence type="predicted"/>
<dbReference type="AlphaFoldDB" id="A0A341AV51"/>
<gene>
    <name evidence="2" type="primary">LOC112394629</name>
</gene>
<evidence type="ECO:0000313" key="2">
    <source>
        <dbReference type="RefSeq" id="XP_024593187.1"/>
    </source>
</evidence>
<reference evidence="2" key="1">
    <citation type="submission" date="2025-08" db="UniProtKB">
        <authorList>
            <consortium name="RefSeq"/>
        </authorList>
    </citation>
    <scope>IDENTIFICATION</scope>
    <source>
        <tissue evidence="2">Meat</tissue>
    </source>
</reference>
<dbReference type="Proteomes" id="UP000252040">
    <property type="component" value="Unplaced"/>
</dbReference>
<dbReference type="KEGG" id="nasi:112394629"/>
<dbReference type="SUPFAM" id="SSF53474">
    <property type="entry name" value="alpha/beta-Hydrolases"/>
    <property type="match status" value="1"/>
</dbReference>
<protein>
    <submittedName>
        <fullName evidence="2">Serine hydrolase-like protein</fullName>
    </submittedName>
</protein>
<sequence>MTWMDLENIRLIERSQSQKSRATQGFYDLRRENDANTELVLFVTSSLRSTLKERFQYVQVPGNHYVHMNQPQHMAGIISSFLQSKERIPAHL</sequence>